<dbReference type="OrthoDB" id="5881184at2"/>
<dbReference type="PIRSF" id="PIRSF018637">
    <property type="entry name" value="TrmK"/>
    <property type="match status" value="1"/>
</dbReference>
<name>A0A1T2XG01_9BACL</name>
<dbReference type="InterPro" id="IPR029063">
    <property type="entry name" value="SAM-dependent_MTases_sf"/>
</dbReference>
<feature type="coiled-coil region" evidence="1">
    <location>
        <begin position="203"/>
        <end position="233"/>
    </location>
</feature>
<dbReference type="AlphaFoldDB" id="A0A1T2XG01"/>
<proteinExistence type="predicted"/>
<dbReference type="GO" id="GO:0032259">
    <property type="term" value="P:methylation"/>
    <property type="evidence" value="ECO:0007669"/>
    <property type="project" value="UniProtKB-KW"/>
</dbReference>
<protein>
    <submittedName>
        <fullName evidence="2">tRNA (Adenine-N(1))-methyltransferase</fullName>
    </submittedName>
</protein>
<dbReference type="Proteomes" id="UP000190188">
    <property type="component" value="Unassembled WGS sequence"/>
</dbReference>
<dbReference type="PANTHER" id="PTHR38451">
    <property type="entry name" value="TRNA (ADENINE(22)-N(1))-METHYLTRANSFERASE"/>
    <property type="match status" value="1"/>
</dbReference>
<keyword evidence="2" id="KW-0808">Transferase</keyword>
<dbReference type="SUPFAM" id="SSF53335">
    <property type="entry name" value="S-adenosyl-L-methionine-dependent methyltransferases"/>
    <property type="match status" value="1"/>
</dbReference>
<gene>
    <name evidence="2" type="ORF">BVG16_11115</name>
</gene>
<reference evidence="2 3" key="1">
    <citation type="submission" date="2017-01" db="EMBL/GenBank/DDBJ databases">
        <title>Genome analysis of Paenibacillus selenitrireducens ES3-24.</title>
        <authorList>
            <person name="Xu D."/>
            <person name="Yao R."/>
            <person name="Zheng S."/>
        </authorList>
    </citation>
    <scope>NUCLEOTIDE SEQUENCE [LARGE SCALE GENOMIC DNA]</scope>
    <source>
        <strain evidence="2 3">ES3-24</strain>
    </source>
</reference>
<dbReference type="Gene3D" id="3.40.50.150">
    <property type="entry name" value="Vaccinia Virus protein VP39"/>
    <property type="match status" value="1"/>
</dbReference>
<evidence type="ECO:0000313" key="3">
    <source>
        <dbReference type="Proteomes" id="UP000190188"/>
    </source>
</evidence>
<dbReference type="GO" id="GO:0160105">
    <property type="term" value="F:tRNA (adenine(22)-N1)-methyltransferase activity"/>
    <property type="evidence" value="ECO:0007669"/>
    <property type="project" value="InterPro"/>
</dbReference>
<dbReference type="Gene3D" id="1.10.287.1890">
    <property type="match status" value="1"/>
</dbReference>
<keyword evidence="2" id="KW-0489">Methyltransferase</keyword>
<keyword evidence="3" id="KW-1185">Reference proteome</keyword>
<dbReference type="InterPro" id="IPR006901">
    <property type="entry name" value="TrmK"/>
</dbReference>
<accession>A0A1T2XG01</accession>
<evidence type="ECO:0000313" key="2">
    <source>
        <dbReference type="EMBL" id="OPA78765.1"/>
    </source>
</evidence>
<dbReference type="PANTHER" id="PTHR38451:SF1">
    <property type="entry name" value="TRNA (ADENINE(22)-N(1))-METHYLTRANSFERASE"/>
    <property type="match status" value="1"/>
</dbReference>
<dbReference type="Pfam" id="PF04816">
    <property type="entry name" value="TrmK"/>
    <property type="match status" value="1"/>
</dbReference>
<sequence length="254" mass="28134">MIKLSERLKLIADQVPHGSRVADIGSDHALLPCYLVNSGQALSAIAGEVNPGPLEAAQKQVREEQLEQYITVREGDGLAVIQPGEVNVITIAGMGGSLIVKILSADPAKLVGIERLVLQPNVGEDTVRQWLLQENWLLVDEHILEEDGKFYEVIVAVRAEDAAARNAELYAANPLEAYGVHVSKEQQIWMGPYLLSQPNAAFARKWESEKSKLERIVQTLQQSQAEESRVKEQAFQQQIGRIEEVLQCLQKGRP</sequence>
<dbReference type="STRING" id="1324314.BVG16_11115"/>
<organism evidence="2 3">
    <name type="scientific">Paenibacillus selenitireducens</name>
    <dbReference type="NCBI Taxonomy" id="1324314"/>
    <lineage>
        <taxon>Bacteria</taxon>
        <taxon>Bacillati</taxon>
        <taxon>Bacillota</taxon>
        <taxon>Bacilli</taxon>
        <taxon>Bacillales</taxon>
        <taxon>Paenibacillaceae</taxon>
        <taxon>Paenibacillus</taxon>
    </lineage>
</organism>
<comment type="caution">
    <text evidence="2">The sequence shown here is derived from an EMBL/GenBank/DDBJ whole genome shotgun (WGS) entry which is preliminary data.</text>
</comment>
<dbReference type="EMBL" id="MSZX01000004">
    <property type="protein sequence ID" value="OPA78765.1"/>
    <property type="molecule type" value="Genomic_DNA"/>
</dbReference>
<evidence type="ECO:0000256" key="1">
    <source>
        <dbReference type="SAM" id="Coils"/>
    </source>
</evidence>
<keyword evidence="1" id="KW-0175">Coiled coil</keyword>